<name>A0ACC0JIB7_CHOFU</name>
<proteinExistence type="predicted"/>
<gene>
    <name evidence="1" type="ORF">MSG28_012844</name>
</gene>
<organism evidence="1 2">
    <name type="scientific">Choristoneura fumiferana</name>
    <name type="common">Spruce budworm moth</name>
    <name type="synonym">Archips fumiferana</name>
    <dbReference type="NCBI Taxonomy" id="7141"/>
    <lineage>
        <taxon>Eukaryota</taxon>
        <taxon>Metazoa</taxon>
        <taxon>Ecdysozoa</taxon>
        <taxon>Arthropoda</taxon>
        <taxon>Hexapoda</taxon>
        <taxon>Insecta</taxon>
        <taxon>Pterygota</taxon>
        <taxon>Neoptera</taxon>
        <taxon>Endopterygota</taxon>
        <taxon>Lepidoptera</taxon>
        <taxon>Glossata</taxon>
        <taxon>Ditrysia</taxon>
        <taxon>Tortricoidea</taxon>
        <taxon>Tortricidae</taxon>
        <taxon>Tortricinae</taxon>
        <taxon>Choristoneura</taxon>
    </lineage>
</organism>
<comment type="caution">
    <text evidence="1">The sequence shown here is derived from an EMBL/GenBank/DDBJ whole genome shotgun (WGS) entry which is preliminary data.</text>
</comment>
<reference evidence="1 2" key="1">
    <citation type="journal article" date="2022" name="Genome Biol. Evol.">
        <title>The Spruce Budworm Genome: Reconstructing the Evolutionary History of Antifreeze Proteins.</title>
        <authorList>
            <person name="Beliveau C."/>
            <person name="Gagne P."/>
            <person name="Picq S."/>
            <person name="Vernygora O."/>
            <person name="Keeling C.I."/>
            <person name="Pinkney K."/>
            <person name="Doucet D."/>
            <person name="Wen F."/>
            <person name="Johnston J.S."/>
            <person name="Maaroufi H."/>
            <person name="Boyle B."/>
            <person name="Laroche J."/>
            <person name="Dewar K."/>
            <person name="Juretic N."/>
            <person name="Blackburn G."/>
            <person name="Nisole A."/>
            <person name="Brunet B."/>
            <person name="Brandao M."/>
            <person name="Lumley L."/>
            <person name="Duan J."/>
            <person name="Quan G."/>
            <person name="Lucarotti C.J."/>
            <person name="Roe A.D."/>
            <person name="Sperling F.A.H."/>
            <person name="Levesque R.C."/>
            <person name="Cusson M."/>
        </authorList>
    </citation>
    <scope>NUCLEOTIDE SEQUENCE [LARGE SCALE GENOMIC DNA]</scope>
    <source>
        <strain evidence="1">Glfc:IPQL:Cfum</strain>
    </source>
</reference>
<dbReference type="EMBL" id="CM046122">
    <property type="protein sequence ID" value="KAI8423834.1"/>
    <property type="molecule type" value="Genomic_DNA"/>
</dbReference>
<sequence>MEHVPAKMCQEFYVAAKLYERKMRPPHVTCAISLESMNPCVWEAGAALVARDIWGRWMLLGLGVRGPGCGAPSRYLDMASYFPWVRDSLDRFQRLTISKITDQQYVLRTAAWSARPGEKWSFTQRFGACDAEEKINLIYRDFFNMQTDSTDEHHYASYNMTIFDNVAYSCLTLELKNASATSYINVKHMCPRYSYGPACHTYRGTVFEIRVYMKFTASCWFELNAWGWHKNMTLIDIHEWKWEEGTYYEDFRMIPEEYIGPTYMTEFGFEPVDTKYWVPEYNVWQTSTPPPPKPSTTRKPDEIDVTFSN</sequence>
<evidence type="ECO:0000313" key="1">
    <source>
        <dbReference type="EMBL" id="KAI8423834.1"/>
    </source>
</evidence>
<evidence type="ECO:0000313" key="2">
    <source>
        <dbReference type="Proteomes" id="UP001064048"/>
    </source>
</evidence>
<accession>A0ACC0JIB7</accession>
<keyword evidence="2" id="KW-1185">Reference proteome</keyword>
<protein>
    <submittedName>
        <fullName evidence="1">Uncharacterized protein</fullName>
    </submittedName>
</protein>
<dbReference type="Proteomes" id="UP001064048">
    <property type="component" value="Chromosome 22"/>
</dbReference>